<sequence length="145" mass="15712">MHIFAHGFDPEESLAMRKSLHHPFIRNSLLEPKKCMKKELCERGNGVGSEDVGTNSNSSDEGGSNQIPVLSKALAGTSLLSSTFESSVPTSLVCSSSLPIPYLTKVAQQPKLTSLPLDSGDGMVEDDLPHIAFEDEPDEEEEQQL</sequence>
<keyword evidence="3" id="KW-1185">Reference proteome</keyword>
<evidence type="ECO:0000313" key="2">
    <source>
        <dbReference type="EMBL" id="KAK2712410.1"/>
    </source>
</evidence>
<feature type="compositionally biased region" description="Polar residues" evidence="1">
    <location>
        <begin position="52"/>
        <end position="66"/>
    </location>
</feature>
<protein>
    <submittedName>
        <fullName evidence="2">Uncharacterized protein</fullName>
    </submittedName>
</protein>
<gene>
    <name evidence="2" type="ORF">QYM36_011182</name>
</gene>
<feature type="region of interest" description="Disordered" evidence="1">
    <location>
        <begin position="111"/>
        <end position="145"/>
    </location>
</feature>
<accession>A0AA88L8S8</accession>
<dbReference type="EMBL" id="JAVRJZ010000015">
    <property type="protein sequence ID" value="KAK2712410.1"/>
    <property type="molecule type" value="Genomic_DNA"/>
</dbReference>
<dbReference type="Proteomes" id="UP001187531">
    <property type="component" value="Unassembled WGS sequence"/>
</dbReference>
<feature type="region of interest" description="Disordered" evidence="1">
    <location>
        <begin position="44"/>
        <end position="66"/>
    </location>
</feature>
<feature type="compositionally biased region" description="Acidic residues" evidence="1">
    <location>
        <begin position="134"/>
        <end position="145"/>
    </location>
</feature>
<evidence type="ECO:0000256" key="1">
    <source>
        <dbReference type="SAM" id="MobiDB-lite"/>
    </source>
</evidence>
<organism evidence="2 3">
    <name type="scientific">Artemia franciscana</name>
    <name type="common">Brine shrimp</name>
    <name type="synonym">Artemia sanfranciscana</name>
    <dbReference type="NCBI Taxonomy" id="6661"/>
    <lineage>
        <taxon>Eukaryota</taxon>
        <taxon>Metazoa</taxon>
        <taxon>Ecdysozoa</taxon>
        <taxon>Arthropoda</taxon>
        <taxon>Crustacea</taxon>
        <taxon>Branchiopoda</taxon>
        <taxon>Anostraca</taxon>
        <taxon>Artemiidae</taxon>
        <taxon>Artemia</taxon>
    </lineage>
</organism>
<comment type="caution">
    <text evidence="2">The sequence shown here is derived from an EMBL/GenBank/DDBJ whole genome shotgun (WGS) entry which is preliminary data.</text>
</comment>
<dbReference type="AlphaFoldDB" id="A0AA88L8S8"/>
<proteinExistence type="predicted"/>
<evidence type="ECO:0000313" key="3">
    <source>
        <dbReference type="Proteomes" id="UP001187531"/>
    </source>
</evidence>
<reference evidence="2" key="1">
    <citation type="submission" date="2023-07" db="EMBL/GenBank/DDBJ databases">
        <title>Chromosome-level genome assembly of Artemia franciscana.</title>
        <authorList>
            <person name="Jo E."/>
        </authorList>
    </citation>
    <scope>NUCLEOTIDE SEQUENCE</scope>
    <source>
        <tissue evidence="2">Whole body</tissue>
    </source>
</reference>
<name>A0AA88L8S8_ARTSF</name>